<gene>
    <name evidence="2" type="ORF">HNQ08_004873</name>
</gene>
<dbReference type="AlphaFoldDB" id="A0A7W8NJ47"/>
<proteinExistence type="predicted"/>
<dbReference type="EMBL" id="JACHFL010000021">
    <property type="protein sequence ID" value="MBB5365747.1"/>
    <property type="molecule type" value="Genomic_DNA"/>
</dbReference>
<name>A0A7W8NJ47_9DEIO</name>
<sequence>MSSATPRPPMLAWTPWQPLRRSWLDRTLPSSPGLYRIRSFGQAQLLYIGQTGRALHQRLRDLQGVYGPEMPYRDPHTVAPALWALRQLHAAEFEVSVAAVEGTAPHRKAVEAYAISQHREDFGVSPALNFGRMPKGYTMSSQRRERQRGQPTDQDDASHLGSAPPMGPLLAELDGSWGGHAWSPWTAAGTVASQVPAQAVGLYRIRSGVTGALLYIGQGRLRDRLTAHVAKAPSHVQGAIFKLEPELQASWTVIFDSPRHQLLELENDLIASYLLVSGQVPAAQFLGEGRGG</sequence>
<evidence type="ECO:0000313" key="3">
    <source>
        <dbReference type="Proteomes" id="UP000552709"/>
    </source>
</evidence>
<reference evidence="2 3" key="1">
    <citation type="submission" date="2020-08" db="EMBL/GenBank/DDBJ databases">
        <title>Genomic Encyclopedia of Type Strains, Phase IV (KMG-IV): sequencing the most valuable type-strain genomes for metagenomic binning, comparative biology and taxonomic classification.</title>
        <authorList>
            <person name="Goeker M."/>
        </authorList>
    </citation>
    <scope>NUCLEOTIDE SEQUENCE [LARGE SCALE GENOMIC DNA]</scope>
    <source>
        <strain evidence="2 3">DSM 27939</strain>
    </source>
</reference>
<organism evidence="2 3">
    <name type="scientific">Deinococcus humi</name>
    <dbReference type="NCBI Taxonomy" id="662880"/>
    <lineage>
        <taxon>Bacteria</taxon>
        <taxon>Thermotogati</taxon>
        <taxon>Deinococcota</taxon>
        <taxon>Deinococci</taxon>
        <taxon>Deinococcales</taxon>
        <taxon>Deinococcaceae</taxon>
        <taxon>Deinococcus</taxon>
    </lineage>
</organism>
<dbReference type="Proteomes" id="UP000552709">
    <property type="component" value="Unassembled WGS sequence"/>
</dbReference>
<accession>A0A7W8NJ47</accession>
<keyword evidence="3" id="KW-1185">Reference proteome</keyword>
<evidence type="ECO:0000256" key="1">
    <source>
        <dbReference type="SAM" id="MobiDB-lite"/>
    </source>
</evidence>
<evidence type="ECO:0000313" key="2">
    <source>
        <dbReference type="EMBL" id="MBB5365747.1"/>
    </source>
</evidence>
<dbReference type="RefSeq" id="WP_184137499.1">
    <property type="nucleotide sequence ID" value="NZ_JACHFL010000021.1"/>
</dbReference>
<evidence type="ECO:0008006" key="4">
    <source>
        <dbReference type="Google" id="ProtNLM"/>
    </source>
</evidence>
<protein>
    <recommendedName>
        <fullName evidence="4">GIY-YIG domain-containing protein</fullName>
    </recommendedName>
</protein>
<comment type="caution">
    <text evidence="2">The sequence shown here is derived from an EMBL/GenBank/DDBJ whole genome shotgun (WGS) entry which is preliminary data.</text>
</comment>
<feature type="region of interest" description="Disordered" evidence="1">
    <location>
        <begin position="133"/>
        <end position="165"/>
    </location>
</feature>